<protein>
    <submittedName>
        <fullName evidence="5">DNA mismatch repair protein MutS</fullName>
    </submittedName>
</protein>
<dbReference type="SUPFAM" id="SSF48334">
    <property type="entry name" value="DNA repair protein MutS, domain III"/>
    <property type="match status" value="1"/>
</dbReference>
<dbReference type="AlphaFoldDB" id="A0A2W1N1F6"/>
<dbReference type="RefSeq" id="WP_111062240.1">
    <property type="nucleotide sequence ID" value="NZ_JBHUCU010000002.1"/>
</dbReference>
<feature type="domain" description="DNA mismatch repair proteins mutS family" evidence="4">
    <location>
        <begin position="418"/>
        <end position="434"/>
    </location>
</feature>
<dbReference type="GO" id="GO:0016887">
    <property type="term" value="F:ATP hydrolysis activity"/>
    <property type="evidence" value="ECO:0007669"/>
    <property type="project" value="InterPro"/>
</dbReference>
<dbReference type="SMART" id="SM00534">
    <property type="entry name" value="MUTSac"/>
    <property type="match status" value="1"/>
</dbReference>
<evidence type="ECO:0000256" key="2">
    <source>
        <dbReference type="ARBA" id="ARBA00022840"/>
    </source>
</evidence>
<organism evidence="5 6">
    <name type="scientific">Putridiphycobacter roseus</name>
    <dbReference type="NCBI Taxonomy" id="2219161"/>
    <lineage>
        <taxon>Bacteria</taxon>
        <taxon>Pseudomonadati</taxon>
        <taxon>Bacteroidota</taxon>
        <taxon>Flavobacteriia</taxon>
        <taxon>Flavobacteriales</taxon>
        <taxon>Crocinitomicaceae</taxon>
        <taxon>Putridiphycobacter</taxon>
    </lineage>
</organism>
<gene>
    <name evidence="5" type="ORF">DNU06_05585</name>
</gene>
<dbReference type="InterPro" id="IPR000432">
    <property type="entry name" value="DNA_mismatch_repair_MutS_C"/>
</dbReference>
<evidence type="ECO:0000256" key="1">
    <source>
        <dbReference type="ARBA" id="ARBA00022741"/>
    </source>
</evidence>
<reference evidence="5 6" key="1">
    <citation type="submission" date="2018-06" db="EMBL/GenBank/DDBJ databases">
        <title>The draft genome sequence of Crocinitomix sp. SM1701.</title>
        <authorList>
            <person name="Zhang X."/>
        </authorList>
    </citation>
    <scope>NUCLEOTIDE SEQUENCE [LARGE SCALE GENOMIC DNA]</scope>
    <source>
        <strain evidence="5 6">SM1701</strain>
    </source>
</reference>
<evidence type="ECO:0000256" key="3">
    <source>
        <dbReference type="ARBA" id="ARBA00023125"/>
    </source>
</evidence>
<dbReference type="NCBIfam" id="TIGR01069">
    <property type="entry name" value="mutS2"/>
    <property type="match status" value="1"/>
</dbReference>
<dbReference type="GO" id="GO:0004519">
    <property type="term" value="F:endonuclease activity"/>
    <property type="evidence" value="ECO:0007669"/>
    <property type="project" value="InterPro"/>
</dbReference>
<dbReference type="InterPro" id="IPR036187">
    <property type="entry name" value="DNA_mismatch_repair_MutS_sf"/>
</dbReference>
<keyword evidence="1" id="KW-0547">Nucleotide-binding</keyword>
<keyword evidence="2" id="KW-0067">ATP-binding</keyword>
<accession>A0A2W1N1F6</accession>
<dbReference type="Proteomes" id="UP000249248">
    <property type="component" value="Unassembled WGS sequence"/>
</dbReference>
<dbReference type="SMART" id="SM00533">
    <property type="entry name" value="MUTSd"/>
    <property type="match status" value="1"/>
</dbReference>
<dbReference type="GO" id="GO:0140664">
    <property type="term" value="F:ATP-dependent DNA damage sensor activity"/>
    <property type="evidence" value="ECO:0007669"/>
    <property type="project" value="InterPro"/>
</dbReference>
<dbReference type="InterPro" id="IPR005747">
    <property type="entry name" value="MutS2"/>
</dbReference>
<keyword evidence="6" id="KW-1185">Reference proteome</keyword>
<evidence type="ECO:0000259" key="4">
    <source>
        <dbReference type="PROSITE" id="PS00486"/>
    </source>
</evidence>
<comment type="caution">
    <text evidence="5">The sequence shown here is derived from an EMBL/GenBank/DDBJ whole genome shotgun (WGS) entry which is preliminary data.</text>
</comment>
<dbReference type="GO" id="GO:0006298">
    <property type="term" value="P:mismatch repair"/>
    <property type="evidence" value="ECO:0007669"/>
    <property type="project" value="InterPro"/>
</dbReference>
<dbReference type="InterPro" id="IPR027417">
    <property type="entry name" value="P-loop_NTPase"/>
</dbReference>
<proteinExistence type="predicted"/>
<dbReference type="Gene3D" id="3.40.50.300">
    <property type="entry name" value="P-loop containing nucleotide triphosphate hydrolases"/>
    <property type="match status" value="1"/>
</dbReference>
<dbReference type="GO" id="GO:0005524">
    <property type="term" value="F:ATP binding"/>
    <property type="evidence" value="ECO:0007669"/>
    <property type="project" value="UniProtKB-KW"/>
</dbReference>
<dbReference type="InterPro" id="IPR045076">
    <property type="entry name" value="MutS"/>
</dbReference>
<dbReference type="InterPro" id="IPR007696">
    <property type="entry name" value="DNA_mismatch_repair_MutS_core"/>
</dbReference>
<dbReference type="OrthoDB" id="9808166at2"/>
<dbReference type="GO" id="GO:0045910">
    <property type="term" value="P:negative regulation of DNA recombination"/>
    <property type="evidence" value="ECO:0007669"/>
    <property type="project" value="InterPro"/>
</dbReference>
<name>A0A2W1N1F6_9FLAO</name>
<dbReference type="EMBL" id="QKSB01000002">
    <property type="protein sequence ID" value="PZE18087.1"/>
    <property type="molecule type" value="Genomic_DNA"/>
</dbReference>
<dbReference type="PANTHER" id="PTHR48466">
    <property type="entry name" value="OS10G0509000 PROTEIN-RELATED"/>
    <property type="match status" value="1"/>
</dbReference>
<evidence type="ECO:0000313" key="6">
    <source>
        <dbReference type="Proteomes" id="UP000249248"/>
    </source>
</evidence>
<dbReference type="GO" id="GO:0030983">
    <property type="term" value="F:mismatched DNA binding"/>
    <property type="evidence" value="ECO:0007669"/>
    <property type="project" value="InterPro"/>
</dbReference>
<dbReference type="PANTHER" id="PTHR48466:SF2">
    <property type="entry name" value="OS10G0509000 PROTEIN"/>
    <property type="match status" value="1"/>
</dbReference>
<keyword evidence="3" id="KW-0238">DNA-binding</keyword>
<dbReference type="PROSITE" id="PS00486">
    <property type="entry name" value="DNA_MISMATCH_REPAIR_2"/>
    <property type="match status" value="1"/>
</dbReference>
<sequence>MEIDIQSKKDLEFDVVCDVLAGYCKSEKAKKLVKNLKYFEDIQALDNELKLIEEIQLVYHDNQLDFPHSNAEDIDDALKMLRIENGVLILDELIKVLNLCQGTKLLLRFSKQNQIQFPLVFKACMHITRIDDVLHIITKVLDPKKLQIKDSATQRLQAIREQQKSNFQAINKNFERLLRNYRGEELLGESEETHLDNRRLLTVLSQYKKRVPGKVHGISAKGNFTYVEPKENMPLNESQDQLRIEERHEIYLILENITNQLRSEKSNLEAFQRLLVRFDVFNAKVMLAESYQGVKPKIVNEQKIIWKAAKHPLLLRQNNSLNYPTEGQDIELDEEQRFLVISGPNAGGKSITLKTVGLLQMMLQCGLFIPIEPGGTCGQFKMILSDIGDNQSIENQLSTYSYRLNRMAFFLKVADKETLLLLDEFGSGSDPELGGALAEVFYEELYAKQTYAVITTHYTNIKILTATLAHAVNACMLFDTKKLSPLYQLSVGQPGSSFTFEVAEFNHIEKELIEKAKLKVSDNKIKIDGLTVALQKEKSKFKKINTEQFAANAKAKKQIDLFEKKLSQLTEKSQKQTQFFEQQNKFVNTGKKVYEMIQKYKKHKTNKALYEDLKKMVAIEKSKVLAKVNPVELNAKLKLPDLGKPIAKSKEKTPGSVDKPEPVKVVKKWKVGDQVKLKQQNKTGVIQEINGKKIKVMIGNFIFSTQLSEIE</sequence>
<dbReference type="PIRSF" id="PIRSF005814">
    <property type="entry name" value="MutS_YshD"/>
    <property type="match status" value="1"/>
</dbReference>
<dbReference type="Pfam" id="PF00488">
    <property type="entry name" value="MutS_V"/>
    <property type="match status" value="1"/>
</dbReference>
<evidence type="ECO:0000313" key="5">
    <source>
        <dbReference type="EMBL" id="PZE18087.1"/>
    </source>
</evidence>
<dbReference type="SUPFAM" id="SSF52540">
    <property type="entry name" value="P-loop containing nucleoside triphosphate hydrolases"/>
    <property type="match status" value="1"/>
</dbReference>